<accession>A0A7W3ISX9</accession>
<dbReference type="PANTHER" id="PTHR43798:SF5">
    <property type="entry name" value="MONOACYLGLYCEROL LIPASE ABHD6"/>
    <property type="match status" value="1"/>
</dbReference>
<dbReference type="GO" id="GO:0046464">
    <property type="term" value="P:acylglycerol catabolic process"/>
    <property type="evidence" value="ECO:0007669"/>
    <property type="project" value="TreeGrafter"/>
</dbReference>
<evidence type="ECO:0000313" key="3">
    <source>
        <dbReference type="EMBL" id="MBA8794678.1"/>
    </source>
</evidence>
<dbReference type="InterPro" id="IPR050266">
    <property type="entry name" value="AB_hydrolase_sf"/>
</dbReference>
<comment type="caution">
    <text evidence="3">The sequence shown here is derived from an EMBL/GenBank/DDBJ whole genome shotgun (WGS) entry which is preliminary data.</text>
</comment>
<dbReference type="GO" id="GO:0047372">
    <property type="term" value="F:monoacylglycerol lipase activity"/>
    <property type="evidence" value="ECO:0007669"/>
    <property type="project" value="TreeGrafter"/>
</dbReference>
<dbReference type="PANTHER" id="PTHR43798">
    <property type="entry name" value="MONOACYLGLYCEROL LIPASE"/>
    <property type="match status" value="1"/>
</dbReference>
<keyword evidence="4" id="KW-1185">Reference proteome</keyword>
<reference evidence="3 4" key="1">
    <citation type="submission" date="2020-07" db="EMBL/GenBank/DDBJ databases">
        <title>Sequencing the genomes of 1000 actinobacteria strains.</title>
        <authorList>
            <person name="Klenk H.-P."/>
        </authorList>
    </citation>
    <scope>NUCLEOTIDE SEQUENCE [LARGE SCALE GENOMIC DNA]</scope>
    <source>
        <strain evidence="3 4">DSM 100723</strain>
    </source>
</reference>
<dbReference type="Proteomes" id="UP000523079">
    <property type="component" value="Unassembled WGS sequence"/>
</dbReference>
<evidence type="ECO:0000256" key="1">
    <source>
        <dbReference type="SAM" id="MobiDB-lite"/>
    </source>
</evidence>
<dbReference type="GO" id="GO:0016020">
    <property type="term" value="C:membrane"/>
    <property type="evidence" value="ECO:0007669"/>
    <property type="project" value="TreeGrafter"/>
</dbReference>
<feature type="compositionally biased region" description="Basic and acidic residues" evidence="1">
    <location>
        <begin position="257"/>
        <end position="268"/>
    </location>
</feature>
<dbReference type="EMBL" id="JACGWT010000003">
    <property type="protein sequence ID" value="MBA8794678.1"/>
    <property type="molecule type" value="Genomic_DNA"/>
</dbReference>
<dbReference type="InterPro" id="IPR000073">
    <property type="entry name" value="AB_hydrolase_1"/>
</dbReference>
<protein>
    <submittedName>
        <fullName evidence="3">Pimeloyl-ACP methyl ester carboxylesterase</fullName>
    </submittedName>
</protein>
<organism evidence="3 4">
    <name type="scientific">Microlunatus kandeliicorticis</name>
    <dbReference type="NCBI Taxonomy" id="1759536"/>
    <lineage>
        <taxon>Bacteria</taxon>
        <taxon>Bacillati</taxon>
        <taxon>Actinomycetota</taxon>
        <taxon>Actinomycetes</taxon>
        <taxon>Propionibacteriales</taxon>
        <taxon>Propionibacteriaceae</taxon>
        <taxon>Microlunatus</taxon>
    </lineage>
</organism>
<dbReference type="InterPro" id="IPR029058">
    <property type="entry name" value="AB_hydrolase_fold"/>
</dbReference>
<sequence>MTVSRVRRGGLWVRVSSIGRTGDRPFVLVPGIGVSSNYFERLAPYLNEYGPVHALDLPGFGGVPHGGETLTIPRFADLVGAVLDDLGLEDPVLVGHSMGSQVVTDLAARRPGLSTLVLIGPVVNAAERTVGRQAWRFLGCALREPGRVKALALSAYLVCGPRWFWRVLPEMMSYRLEDRLPEVRASTLVIRGECDGNSPRDWVDRVADTLPRARAWEIPGAAHSVMYAHATEVARLCVAHARVPAPERGDVDVRRLLRPEDADGEGRPDGVPPTDLAHRWTAVRGRLTELVGVIRGDDRLIERGRTLHAEAVDSTHAHLRVDLHPQDDPDRPAE</sequence>
<feature type="domain" description="AB hydrolase-1" evidence="2">
    <location>
        <begin position="26"/>
        <end position="235"/>
    </location>
</feature>
<dbReference type="Gene3D" id="3.40.50.1820">
    <property type="entry name" value="alpha/beta hydrolase"/>
    <property type="match status" value="1"/>
</dbReference>
<dbReference type="RefSeq" id="WP_182560217.1">
    <property type="nucleotide sequence ID" value="NZ_JACGWT010000003.1"/>
</dbReference>
<evidence type="ECO:0000259" key="2">
    <source>
        <dbReference type="Pfam" id="PF12697"/>
    </source>
</evidence>
<proteinExistence type="predicted"/>
<gene>
    <name evidence="3" type="ORF">FHX74_002297</name>
</gene>
<dbReference type="AlphaFoldDB" id="A0A7W3ISX9"/>
<dbReference type="SUPFAM" id="SSF53474">
    <property type="entry name" value="alpha/beta-Hydrolases"/>
    <property type="match status" value="1"/>
</dbReference>
<dbReference type="Pfam" id="PF12697">
    <property type="entry name" value="Abhydrolase_6"/>
    <property type="match status" value="1"/>
</dbReference>
<feature type="region of interest" description="Disordered" evidence="1">
    <location>
        <begin position="257"/>
        <end position="276"/>
    </location>
</feature>
<evidence type="ECO:0000313" key="4">
    <source>
        <dbReference type="Proteomes" id="UP000523079"/>
    </source>
</evidence>
<name>A0A7W3ISX9_9ACTN</name>